<proteinExistence type="predicted"/>
<accession>H8L4R6</accession>
<keyword evidence="1" id="KW-0808">Transferase</keyword>
<dbReference type="RefSeq" id="WP_014401995.1">
    <property type="nucleotide sequence ID" value="NC_017033.1"/>
</dbReference>
<sequence length="389" mass="43137">MRILHLAPPADAHNGIADYARHWRDAMQGSGAELVCPPLDAGLPPLLEALDQHRIEWIHAELGGGRVAEFEALRQLRQLRPELGFGATVHDPERLIWRAAQLPGSLAWLAACPGPMPQLAGLLDHRRVLRMERRLARQLDALVCMTRRGSEALARRMQLAAGLSYTIAHGNISVPPRPLPPGPLRLLYFGYIYPGKGIEDLLQALAGLRAKGGDQAMSVRLTLAGGTAPDIAFGARGSYVQSLRQQIHRHQLDHVVDWQTDVPGTEIIELIQAHHVMVLPYRESRKLAWLGQMRSTSGALAWATACGRGAIVSDARAFAEEISHGNGCQFRHRDPADLQRRLETLTAQPSLAGEWARHAGQLAVERQWPRIAEQYMTTFTQALQRRHHD</sequence>
<keyword evidence="2" id="KW-1185">Reference proteome</keyword>
<dbReference type="PANTHER" id="PTHR12526">
    <property type="entry name" value="GLYCOSYLTRANSFERASE"/>
    <property type="match status" value="1"/>
</dbReference>
<organism evidence="1 2">
    <name type="scientific">Frateuria aurantia (strain ATCC 33424 / DSM 6220 / KCTC 2777 / LMG 1558 / NBRC 3245 / NCIMB 13370)</name>
    <name type="common">Acetobacter aurantius</name>
    <dbReference type="NCBI Taxonomy" id="767434"/>
    <lineage>
        <taxon>Bacteria</taxon>
        <taxon>Pseudomonadati</taxon>
        <taxon>Pseudomonadota</taxon>
        <taxon>Gammaproteobacteria</taxon>
        <taxon>Lysobacterales</taxon>
        <taxon>Rhodanobacteraceae</taxon>
        <taxon>Frateuria</taxon>
    </lineage>
</organism>
<protein>
    <submittedName>
        <fullName evidence="1">Glycosyltransferase</fullName>
    </submittedName>
</protein>
<evidence type="ECO:0000313" key="2">
    <source>
        <dbReference type="Proteomes" id="UP000005234"/>
    </source>
</evidence>
<dbReference type="eggNOG" id="COG0438">
    <property type="taxonomic scope" value="Bacteria"/>
</dbReference>
<dbReference type="STRING" id="767434.Fraau_0502"/>
<dbReference type="Proteomes" id="UP000005234">
    <property type="component" value="Chromosome"/>
</dbReference>
<dbReference type="AlphaFoldDB" id="H8L4R6"/>
<name>H8L4R6_FRAAD</name>
<dbReference type="Pfam" id="PF13692">
    <property type="entry name" value="Glyco_trans_1_4"/>
    <property type="match status" value="1"/>
</dbReference>
<dbReference type="GO" id="GO:0016740">
    <property type="term" value="F:transferase activity"/>
    <property type="evidence" value="ECO:0007669"/>
    <property type="project" value="UniProtKB-KW"/>
</dbReference>
<gene>
    <name evidence="1" type="ordered locus">Fraau_0502</name>
</gene>
<reference evidence="1" key="1">
    <citation type="submission" date="2012-02" db="EMBL/GenBank/DDBJ databases">
        <title>The complete genome of Frateuria aurantia DSM 6220.</title>
        <authorList>
            <consortium name="US DOE Joint Genome Institute (JGI-PGF)"/>
            <person name="Lucas S."/>
            <person name="Copeland A."/>
            <person name="Lapidus A."/>
            <person name="Glavina del Rio T."/>
            <person name="Dalin E."/>
            <person name="Tice H."/>
            <person name="Bruce D."/>
            <person name="Goodwin L."/>
            <person name="Pitluck S."/>
            <person name="Peters L."/>
            <person name="Ovchinnikova G."/>
            <person name="Teshima H."/>
            <person name="Kyrpides N."/>
            <person name="Mavromatis K."/>
            <person name="Ivanova N."/>
            <person name="Brettin T."/>
            <person name="Detter J.C."/>
            <person name="Han C."/>
            <person name="Larimer F."/>
            <person name="Land M."/>
            <person name="Hauser L."/>
            <person name="Markowitz V."/>
            <person name="Cheng J.-F."/>
            <person name="Hugenholtz P."/>
            <person name="Woyke T."/>
            <person name="Wu D."/>
            <person name="Brambilla E."/>
            <person name="Klenk H.-P."/>
            <person name="Eisen J.A."/>
        </authorList>
    </citation>
    <scope>NUCLEOTIDE SEQUENCE</scope>
    <source>
        <strain evidence="1">DSM 6220</strain>
    </source>
</reference>
<dbReference type="EMBL" id="CP003350">
    <property type="protein sequence ID" value="AFC84989.1"/>
    <property type="molecule type" value="Genomic_DNA"/>
</dbReference>
<dbReference type="SUPFAM" id="SSF53756">
    <property type="entry name" value="UDP-Glycosyltransferase/glycogen phosphorylase"/>
    <property type="match status" value="1"/>
</dbReference>
<dbReference type="KEGG" id="fau:Fraau_0502"/>
<dbReference type="Gene3D" id="3.40.50.2000">
    <property type="entry name" value="Glycogen Phosphorylase B"/>
    <property type="match status" value="1"/>
</dbReference>
<evidence type="ECO:0000313" key="1">
    <source>
        <dbReference type="EMBL" id="AFC84989.1"/>
    </source>
</evidence>
<dbReference type="OrthoDB" id="9149550at2"/>
<dbReference type="HOGENOM" id="CLU_701827_0_0_6"/>